<feature type="non-terminal residue" evidence="1">
    <location>
        <position position="94"/>
    </location>
</feature>
<name>A0A0V1F642_TRIPS</name>
<proteinExistence type="predicted"/>
<organism evidence="1 2">
    <name type="scientific">Trichinella pseudospiralis</name>
    <name type="common">Parasitic roundworm</name>
    <dbReference type="NCBI Taxonomy" id="6337"/>
    <lineage>
        <taxon>Eukaryota</taxon>
        <taxon>Metazoa</taxon>
        <taxon>Ecdysozoa</taxon>
        <taxon>Nematoda</taxon>
        <taxon>Enoplea</taxon>
        <taxon>Dorylaimia</taxon>
        <taxon>Trichinellida</taxon>
        <taxon>Trichinellidae</taxon>
        <taxon>Trichinella</taxon>
    </lineage>
</organism>
<dbReference type="Proteomes" id="UP000054995">
    <property type="component" value="Unassembled WGS sequence"/>
</dbReference>
<sequence length="94" mass="10607">LFIAATTVDVPEMRLTPYYCSGRAYKLKNTDKQVKCCRCSKVCDESIQRPHIETCPVSKHSACKIKKEAILKKGCSEQTKSTFSIYDKAPAKRC</sequence>
<dbReference type="AlphaFoldDB" id="A0A0V1F642"/>
<protein>
    <submittedName>
        <fullName evidence="1">Uncharacterized protein</fullName>
    </submittedName>
</protein>
<comment type="caution">
    <text evidence="1">The sequence shown here is derived from an EMBL/GenBank/DDBJ whole genome shotgun (WGS) entry which is preliminary data.</text>
</comment>
<dbReference type="EMBL" id="JYDT01000231">
    <property type="protein sequence ID" value="KRY81416.1"/>
    <property type="molecule type" value="Genomic_DNA"/>
</dbReference>
<keyword evidence="2" id="KW-1185">Reference proteome</keyword>
<feature type="non-terminal residue" evidence="1">
    <location>
        <position position="1"/>
    </location>
</feature>
<evidence type="ECO:0000313" key="1">
    <source>
        <dbReference type="EMBL" id="KRY81416.1"/>
    </source>
</evidence>
<gene>
    <name evidence="1" type="ORF">T4D_6776</name>
</gene>
<evidence type="ECO:0000313" key="2">
    <source>
        <dbReference type="Proteomes" id="UP000054995"/>
    </source>
</evidence>
<accession>A0A0V1F642</accession>
<reference evidence="1 2" key="1">
    <citation type="submission" date="2015-01" db="EMBL/GenBank/DDBJ databases">
        <title>Evolution of Trichinella species and genotypes.</title>
        <authorList>
            <person name="Korhonen P.K."/>
            <person name="Edoardo P."/>
            <person name="Giuseppe L.R."/>
            <person name="Gasser R.B."/>
        </authorList>
    </citation>
    <scope>NUCLEOTIDE SEQUENCE [LARGE SCALE GENOMIC DNA]</scope>
    <source>
        <strain evidence="1">ISS470</strain>
    </source>
</reference>